<evidence type="ECO:0000313" key="3">
    <source>
        <dbReference type="Proteomes" id="UP000637628"/>
    </source>
</evidence>
<keyword evidence="3" id="KW-1185">Reference proteome</keyword>
<organism evidence="2 3">
    <name type="scientific">Paractinoplanes durhamensis</name>
    <dbReference type="NCBI Taxonomy" id="113563"/>
    <lineage>
        <taxon>Bacteria</taxon>
        <taxon>Bacillati</taxon>
        <taxon>Actinomycetota</taxon>
        <taxon>Actinomycetes</taxon>
        <taxon>Micromonosporales</taxon>
        <taxon>Micromonosporaceae</taxon>
        <taxon>Paractinoplanes</taxon>
    </lineage>
</organism>
<name>A0ABQ3Z8R9_9ACTN</name>
<dbReference type="Proteomes" id="UP000637628">
    <property type="component" value="Unassembled WGS sequence"/>
</dbReference>
<dbReference type="InterPro" id="IPR012869">
    <property type="entry name" value="RHH_5"/>
</dbReference>
<dbReference type="SUPFAM" id="SSF47598">
    <property type="entry name" value="Ribbon-helix-helix"/>
    <property type="match status" value="1"/>
</dbReference>
<proteinExistence type="predicted"/>
<comment type="caution">
    <text evidence="2">The sequence shown here is derived from an EMBL/GenBank/DDBJ whole genome shotgun (WGS) entry which is preliminary data.</text>
</comment>
<dbReference type="Pfam" id="PF07878">
    <property type="entry name" value="RHH_5"/>
    <property type="match status" value="1"/>
</dbReference>
<feature type="domain" description="CopG-like ribbon-helix-helix" evidence="1">
    <location>
        <begin position="6"/>
        <end position="42"/>
    </location>
</feature>
<evidence type="ECO:0000259" key="1">
    <source>
        <dbReference type="Pfam" id="PF07878"/>
    </source>
</evidence>
<dbReference type="EMBL" id="BOML01000059">
    <property type="protein sequence ID" value="GIE06227.1"/>
    <property type="molecule type" value="Genomic_DNA"/>
</dbReference>
<reference evidence="2 3" key="1">
    <citation type="submission" date="2021-01" db="EMBL/GenBank/DDBJ databases">
        <title>Whole genome shotgun sequence of Actinoplanes durhamensis NBRC 14914.</title>
        <authorList>
            <person name="Komaki H."/>
            <person name="Tamura T."/>
        </authorList>
    </citation>
    <scope>NUCLEOTIDE SEQUENCE [LARGE SCALE GENOMIC DNA]</scope>
    <source>
        <strain evidence="2 3">NBRC 14914</strain>
    </source>
</reference>
<accession>A0ABQ3Z8R9</accession>
<evidence type="ECO:0000313" key="2">
    <source>
        <dbReference type="EMBL" id="GIE06227.1"/>
    </source>
</evidence>
<protein>
    <recommendedName>
        <fullName evidence="1">CopG-like ribbon-helix-helix domain-containing protein</fullName>
    </recommendedName>
</protein>
<dbReference type="InterPro" id="IPR010985">
    <property type="entry name" value="Ribbon_hlx_hlx"/>
</dbReference>
<sequence length="88" mass="9176">MAVRKVTVTLPEELVEALGAAAREDGVPLSRLVANAAESELRRRVGRHLVAEWQAEHGAFTGEELAAARAEMAAADAEAFGVPPTAAA</sequence>
<gene>
    <name evidence="2" type="ORF">Adu01nite_75770</name>
</gene>